<evidence type="ECO:0000259" key="1">
    <source>
        <dbReference type="Pfam" id="PF13451"/>
    </source>
</evidence>
<name>A0ABV4NI94_9GAMM</name>
<sequence length="92" mass="11059">MHHSYYIDIPLYYLDREFQCKDCGSDEVWTAKQQKWWYEIAKGDFETSAVHCRPCRKKRNQSKAEQKAHMEAMAKKNPHPNEAFFKKGFIKE</sequence>
<feature type="domain" description="Probable zinc-binding" evidence="1">
    <location>
        <begin position="15"/>
        <end position="63"/>
    </location>
</feature>
<accession>A0ABV4NI94</accession>
<dbReference type="RefSeq" id="WP_371842146.1">
    <property type="nucleotide sequence ID" value="NZ_JBGMEL010000001.1"/>
</dbReference>
<evidence type="ECO:0000313" key="2">
    <source>
        <dbReference type="EMBL" id="MFA0788909.1"/>
    </source>
</evidence>
<protein>
    <submittedName>
        <fullName evidence="2">Zinc-ribbon domain-containing protein</fullName>
    </submittedName>
</protein>
<comment type="caution">
    <text evidence="2">The sequence shown here is derived from an EMBL/GenBank/DDBJ whole genome shotgun (WGS) entry which is preliminary data.</text>
</comment>
<dbReference type="InterPro" id="IPR025306">
    <property type="entry name" value="Zn-bnd_dom_prob"/>
</dbReference>
<dbReference type="Proteomes" id="UP001569414">
    <property type="component" value="Unassembled WGS sequence"/>
</dbReference>
<dbReference type="EMBL" id="JBGMEL010000001">
    <property type="protein sequence ID" value="MFA0788909.1"/>
    <property type="molecule type" value="Genomic_DNA"/>
</dbReference>
<keyword evidence="3" id="KW-1185">Reference proteome</keyword>
<organism evidence="2 3">
    <name type="scientific">Microbulbifer echini</name>
    <dbReference type="NCBI Taxonomy" id="1529067"/>
    <lineage>
        <taxon>Bacteria</taxon>
        <taxon>Pseudomonadati</taxon>
        <taxon>Pseudomonadota</taxon>
        <taxon>Gammaproteobacteria</taxon>
        <taxon>Cellvibrionales</taxon>
        <taxon>Microbulbiferaceae</taxon>
        <taxon>Microbulbifer</taxon>
    </lineage>
</organism>
<dbReference type="Pfam" id="PF13451">
    <property type="entry name" value="zf_Tbcl"/>
    <property type="match status" value="1"/>
</dbReference>
<gene>
    <name evidence="2" type="ORF">ACCI51_00010</name>
</gene>
<proteinExistence type="predicted"/>
<evidence type="ECO:0000313" key="3">
    <source>
        <dbReference type="Proteomes" id="UP001569414"/>
    </source>
</evidence>
<reference evidence="2 3" key="1">
    <citation type="submission" date="2024-08" db="EMBL/GenBank/DDBJ databases">
        <authorList>
            <person name="Ishaq N."/>
        </authorList>
    </citation>
    <scope>NUCLEOTIDE SEQUENCE [LARGE SCALE GENOMIC DNA]</scope>
    <source>
        <strain evidence="2 3">JCM 30400</strain>
    </source>
</reference>